<dbReference type="SUPFAM" id="SSF53098">
    <property type="entry name" value="Ribonuclease H-like"/>
    <property type="match status" value="1"/>
</dbReference>
<feature type="domain" description="Exonuclease" evidence="4">
    <location>
        <begin position="9"/>
        <end position="175"/>
    </location>
</feature>
<name>A0A2W1JNR5_9CYAN</name>
<dbReference type="PANTHER" id="PTHR30231">
    <property type="entry name" value="DNA POLYMERASE III SUBUNIT EPSILON"/>
    <property type="match status" value="1"/>
</dbReference>
<dbReference type="Gene3D" id="3.30.420.10">
    <property type="entry name" value="Ribonuclease H-like superfamily/Ribonuclease H"/>
    <property type="match status" value="1"/>
</dbReference>
<organism evidence="5 6">
    <name type="scientific">Acaryochloris thomasi RCC1774</name>
    <dbReference type="NCBI Taxonomy" id="1764569"/>
    <lineage>
        <taxon>Bacteria</taxon>
        <taxon>Bacillati</taxon>
        <taxon>Cyanobacteriota</taxon>
        <taxon>Cyanophyceae</taxon>
        <taxon>Acaryochloridales</taxon>
        <taxon>Acaryochloridaceae</taxon>
        <taxon>Acaryochloris</taxon>
        <taxon>Acaryochloris thomasi</taxon>
    </lineage>
</organism>
<dbReference type="EMBL" id="PQWO01000034">
    <property type="protein sequence ID" value="PZD70547.1"/>
    <property type="molecule type" value="Genomic_DNA"/>
</dbReference>
<keyword evidence="1" id="KW-0540">Nuclease</keyword>
<dbReference type="AlphaFoldDB" id="A0A2W1JNR5"/>
<dbReference type="Proteomes" id="UP000248857">
    <property type="component" value="Unassembled WGS sequence"/>
</dbReference>
<dbReference type="InterPro" id="IPR012337">
    <property type="entry name" value="RNaseH-like_sf"/>
</dbReference>
<evidence type="ECO:0000256" key="3">
    <source>
        <dbReference type="ARBA" id="ARBA00022839"/>
    </source>
</evidence>
<accession>A0A2W1JNR5</accession>
<dbReference type="SMART" id="SM00479">
    <property type="entry name" value="EXOIII"/>
    <property type="match status" value="1"/>
</dbReference>
<keyword evidence="2" id="KW-0378">Hydrolase</keyword>
<dbReference type="GO" id="GO:0003676">
    <property type="term" value="F:nucleic acid binding"/>
    <property type="evidence" value="ECO:0007669"/>
    <property type="project" value="InterPro"/>
</dbReference>
<dbReference type="GO" id="GO:0008408">
    <property type="term" value="F:3'-5' exonuclease activity"/>
    <property type="evidence" value="ECO:0007669"/>
    <property type="project" value="TreeGrafter"/>
</dbReference>
<evidence type="ECO:0000313" key="5">
    <source>
        <dbReference type="EMBL" id="PZD70547.1"/>
    </source>
</evidence>
<protein>
    <submittedName>
        <fullName evidence="5">DNA polymerase III PolC-type</fullName>
        <ecNumber evidence="5">2.7.7.7</ecNumber>
    </submittedName>
</protein>
<keyword evidence="3" id="KW-0269">Exonuclease</keyword>
<keyword evidence="5" id="KW-0548">Nucleotidyltransferase</keyword>
<gene>
    <name evidence="5" type="primary">polC_2</name>
    <name evidence="5" type="ORF">C1752_10976</name>
</gene>
<dbReference type="EC" id="2.7.7.7" evidence="5"/>
<reference evidence="5 6" key="1">
    <citation type="journal article" date="2018" name="Sci. Rep.">
        <title>A novel species of the marine cyanobacterium Acaryochloris with a unique pigment content and lifestyle.</title>
        <authorList>
            <person name="Partensky F."/>
            <person name="Six C."/>
            <person name="Ratin M."/>
            <person name="Garczarek L."/>
            <person name="Vaulot D."/>
            <person name="Probert I."/>
            <person name="Calteau A."/>
            <person name="Gourvil P."/>
            <person name="Marie D."/>
            <person name="Grebert T."/>
            <person name="Bouchier C."/>
            <person name="Le Panse S."/>
            <person name="Gachenot M."/>
            <person name="Rodriguez F."/>
            <person name="Garrido J.L."/>
        </authorList>
    </citation>
    <scope>NUCLEOTIDE SEQUENCE [LARGE SCALE GENOMIC DNA]</scope>
    <source>
        <strain evidence="5 6">RCC1774</strain>
    </source>
</reference>
<evidence type="ECO:0000259" key="4">
    <source>
        <dbReference type="SMART" id="SM00479"/>
    </source>
</evidence>
<dbReference type="InterPro" id="IPR036397">
    <property type="entry name" value="RNaseH_sf"/>
</dbReference>
<dbReference type="GO" id="GO:0003887">
    <property type="term" value="F:DNA-directed DNA polymerase activity"/>
    <property type="evidence" value="ECO:0007669"/>
    <property type="project" value="UniProtKB-EC"/>
</dbReference>
<evidence type="ECO:0000256" key="1">
    <source>
        <dbReference type="ARBA" id="ARBA00022722"/>
    </source>
</evidence>
<dbReference type="PANTHER" id="PTHR30231:SF4">
    <property type="entry name" value="PROTEIN NEN2"/>
    <property type="match status" value="1"/>
</dbReference>
<dbReference type="RefSeq" id="WP_199464526.1">
    <property type="nucleotide sequence ID" value="NZ_CAWNWM010000034.1"/>
</dbReference>
<keyword evidence="6" id="KW-1185">Reference proteome</keyword>
<dbReference type="InterPro" id="IPR013520">
    <property type="entry name" value="Ribonucl_H"/>
</dbReference>
<keyword evidence="5" id="KW-0808">Transferase</keyword>
<evidence type="ECO:0000313" key="6">
    <source>
        <dbReference type="Proteomes" id="UP000248857"/>
    </source>
</evidence>
<evidence type="ECO:0000256" key="2">
    <source>
        <dbReference type="ARBA" id="ARBA00022801"/>
    </source>
</evidence>
<comment type="caution">
    <text evidence="5">The sequence shown here is derived from an EMBL/GenBank/DDBJ whole genome shotgun (WGS) entry which is preliminary data.</text>
</comment>
<dbReference type="Pfam" id="PF00929">
    <property type="entry name" value="RNase_T"/>
    <property type="match status" value="1"/>
</dbReference>
<proteinExistence type="predicted"/>
<sequence>MDTTGHPITYLYLDIETTGLYPPDDEILEIAIADDSDQPLLNTLVRPTHNESWPEAQAIHGISPDDITTAPTLDELRPQIINLLFGQNVVIYNADFESGFLGAELAKAASISCCIEAFAEDYGDWSDYWGNYRWQSLAVAAQRVYHQWSGDSHRALTDALACRAVWQYLTEDAEKARVAAIRADREASAIAKAELREMEWRTQRNQRRYQERMSDFWMRWLKYSEWTGGSCRQSEWERLNLYTKVFTGFPYDAWQNISKNPDMPSYRLQKNIPDDLKPFSFFKDYMPWIREELNPDAYYLSKSGKVFRLLYAVEQPKEIMDRYPPRYYSKSSRPADIMPRTDLLKRGISKPHIEAMQPVAEQYNWYQRGWIPLYQMPKT</sequence>
<dbReference type="CDD" id="cd06127">
    <property type="entry name" value="DEDDh"/>
    <property type="match status" value="1"/>
</dbReference>